<dbReference type="Proteomes" id="UP000002027">
    <property type="component" value="Chromosome 1"/>
</dbReference>
<evidence type="ECO:0000313" key="1">
    <source>
        <dbReference type="EMBL" id="ACZ38521.1"/>
    </source>
</evidence>
<dbReference type="HOGENOM" id="CLU_099871_0_0_0"/>
<organism evidence="1 2">
    <name type="scientific">Sphaerobacter thermophilus (strain ATCC 49802 / DSM 20745 / KCCM 41009 / NCIMB 13125 / S 6022)</name>
    <dbReference type="NCBI Taxonomy" id="479434"/>
    <lineage>
        <taxon>Bacteria</taxon>
        <taxon>Pseudomonadati</taxon>
        <taxon>Thermomicrobiota</taxon>
        <taxon>Thermomicrobia</taxon>
        <taxon>Sphaerobacterales</taxon>
        <taxon>Sphaerobacterineae</taxon>
        <taxon>Sphaerobacteraceae</taxon>
        <taxon>Sphaerobacter</taxon>
    </lineage>
</organism>
<accession>D1C2Q4</accession>
<reference evidence="2" key="1">
    <citation type="submission" date="2009-11" db="EMBL/GenBank/DDBJ databases">
        <title>The complete chromosome 1 of Sphaerobacter thermophilus DSM 20745.</title>
        <authorList>
            <person name="Lucas S."/>
            <person name="Copeland A."/>
            <person name="Lapidus A."/>
            <person name="Glavina del Rio T."/>
            <person name="Dalin E."/>
            <person name="Tice H."/>
            <person name="Bruce D."/>
            <person name="Goodwin L."/>
            <person name="Pitluck S."/>
            <person name="Kyrpides N."/>
            <person name="Mavromatis K."/>
            <person name="Ivanova N."/>
            <person name="Mikhailova N."/>
            <person name="LaButti K.M."/>
            <person name="Clum A."/>
            <person name="Sun H.I."/>
            <person name="Brettin T."/>
            <person name="Detter J.C."/>
            <person name="Han C."/>
            <person name="Larimer F."/>
            <person name="Land M."/>
            <person name="Hauser L."/>
            <person name="Markowitz V."/>
            <person name="Cheng J.F."/>
            <person name="Hugenholtz P."/>
            <person name="Woyke T."/>
            <person name="Wu D."/>
            <person name="Steenblock K."/>
            <person name="Schneider S."/>
            <person name="Pukall R."/>
            <person name="Goeker M."/>
            <person name="Klenk H.P."/>
            <person name="Eisen J.A."/>
        </authorList>
    </citation>
    <scope>NUCLEOTIDE SEQUENCE [LARGE SCALE GENOMIC DNA]</scope>
    <source>
        <strain evidence="2">ATCC 49802 / DSM 20745 / S 6022</strain>
    </source>
</reference>
<dbReference type="Pfam" id="PF22742">
    <property type="entry name" value="PspAB"/>
    <property type="match status" value="1"/>
</dbReference>
<dbReference type="AlphaFoldDB" id="D1C2Q4"/>
<protein>
    <submittedName>
        <fullName evidence="1">Uncharacterized protein</fullName>
    </submittedName>
</protein>
<dbReference type="RefSeq" id="WP_012871568.1">
    <property type="nucleotide sequence ID" value="NC_013523.1"/>
</dbReference>
<evidence type="ECO:0000313" key="2">
    <source>
        <dbReference type="Proteomes" id="UP000002027"/>
    </source>
</evidence>
<dbReference type="eggNOG" id="ENOG5031PZA">
    <property type="taxonomic scope" value="Bacteria"/>
</dbReference>
<dbReference type="KEGG" id="sti:Sthe_1085"/>
<dbReference type="InterPro" id="IPR054383">
    <property type="entry name" value="PspAB-like"/>
</dbReference>
<name>D1C2Q4_SPHTD</name>
<dbReference type="EMBL" id="CP001823">
    <property type="protein sequence ID" value="ACZ38521.1"/>
    <property type="molecule type" value="Genomic_DNA"/>
</dbReference>
<dbReference type="OrthoDB" id="159886at2"/>
<reference evidence="1 2" key="2">
    <citation type="journal article" date="2010" name="Stand. Genomic Sci.">
        <title>Complete genome sequence of Desulfohalobium retbaense type strain (HR(100)).</title>
        <authorList>
            <person name="Spring S."/>
            <person name="Nolan M."/>
            <person name="Lapidus A."/>
            <person name="Glavina Del Rio T."/>
            <person name="Copeland A."/>
            <person name="Tice H."/>
            <person name="Cheng J.F."/>
            <person name="Lucas S."/>
            <person name="Land M."/>
            <person name="Chen F."/>
            <person name="Bruce D."/>
            <person name="Goodwin L."/>
            <person name="Pitluck S."/>
            <person name="Ivanova N."/>
            <person name="Mavromatis K."/>
            <person name="Mikhailova N."/>
            <person name="Pati A."/>
            <person name="Chen A."/>
            <person name="Palaniappan K."/>
            <person name="Hauser L."/>
            <person name="Chang Y.J."/>
            <person name="Jeffries C.D."/>
            <person name="Munk C."/>
            <person name="Kiss H."/>
            <person name="Chain P."/>
            <person name="Han C."/>
            <person name="Brettin T."/>
            <person name="Detter J.C."/>
            <person name="Schuler E."/>
            <person name="Goker M."/>
            <person name="Rohde M."/>
            <person name="Bristow J."/>
            <person name="Eisen J.A."/>
            <person name="Markowitz V."/>
            <person name="Hugenholtz P."/>
            <person name="Kyrpides N.C."/>
            <person name="Klenk H.P."/>
        </authorList>
    </citation>
    <scope>NUCLEOTIDE SEQUENCE [LARGE SCALE GENOMIC DNA]</scope>
    <source>
        <strain evidence="2">ATCC 49802 / DSM 20745 / S 6022</strain>
    </source>
</reference>
<proteinExistence type="predicted"/>
<sequence>MRRFLDALLGRARPLPAKNERLFAISTAMVTLELQLGLKAIDRAGITFKPVESNYFERMSVDLNALLEISTRDTGSRFETKTDQYNFRWIILQDPEFEDLVATIHIVSEELVANGFGEQLLASVFGFTTAEGQHVYWIYNYKRGRFYPFVPRGNRARDNALELRMGSAMERELPVEPELERWYPIWDIPF</sequence>
<dbReference type="InParanoid" id="D1C2Q4"/>
<gene>
    <name evidence="1" type="ordered locus">Sthe_1085</name>
</gene>
<dbReference type="STRING" id="479434.Sthe_1085"/>
<keyword evidence="2" id="KW-1185">Reference proteome</keyword>